<accession>A0A455WD33</accession>
<keyword evidence="1 2" id="KW-0732">Signal</keyword>
<evidence type="ECO:0000256" key="2">
    <source>
        <dbReference type="SAM" id="SignalP"/>
    </source>
</evidence>
<reference evidence="3" key="1">
    <citation type="submission" date="2019-03" db="EMBL/GenBank/DDBJ databases">
        <title>Whole genome analysis of nitrate-reducing bacteria Marinobacter hydrocarbonoclasticus YB03.</title>
        <authorList>
            <person name="Azam A.H."/>
            <person name="Yuk S.R."/>
            <person name="Kamarisima K."/>
            <person name="Miyanaga K."/>
            <person name="Tanji Y."/>
        </authorList>
    </citation>
    <scope>NUCLEOTIDE SEQUENCE</scope>
    <source>
        <strain evidence="3">YB03</strain>
    </source>
</reference>
<dbReference type="CDD" id="cd13666">
    <property type="entry name" value="PBP2_TRAP_DctP_like_1"/>
    <property type="match status" value="1"/>
</dbReference>
<protein>
    <recommendedName>
        <fullName evidence="4">TRAP-type C4-dicarboxylate transport system, substrate-binding protein</fullName>
    </recommendedName>
</protein>
<organism evidence="3">
    <name type="scientific">Marinobacter nauticus</name>
    <name type="common">Marinobacter hydrocarbonoclasticus</name>
    <name type="synonym">Marinobacter aquaeolei</name>
    <dbReference type="NCBI Taxonomy" id="2743"/>
    <lineage>
        <taxon>Bacteria</taxon>
        <taxon>Pseudomonadati</taxon>
        <taxon>Pseudomonadota</taxon>
        <taxon>Gammaproteobacteria</taxon>
        <taxon>Pseudomonadales</taxon>
        <taxon>Marinobacteraceae</taxon>
        <taxon>Marinobacter</taxon>
    </lineage>
</organism>
<sequence>MKLDRFVILAVALCALFLFSLPALSQTFRMNHQMPATAVSSAVDRWFVDEVAKRTGGDVDIQIFWSEGLGKTTETLSLLKNDAIDMAGLSPGYFPGQLPLFTAPNSFPMAIDNVCQANRLIDRLLTEVPGFQKEAAANGIKPLFFHVLNPYYLVSKQPITTLEQMVGVRMRTWGAHMPRMVQAAGGTAVTLGLSEIYEGFSRGVIDAAPFSVDLVETYNIYEVAKHVTEVTLWDGPTWGVWMTQSAWESLSPDHQAVVMEVAAEAQARDLAVVRQAAENARQTLKEKGVTFHHFDAADLRTWQNRLPDFFSEWIEQMEVDGKGDAARQAVAIWREVVDTVECPA</sequence>
<dbReference type="InterPro" id="IPR038404">
    <property type="entry name" value="TRAP_DctP_sf"/>
</dbReference>
<dbReference type="Gene3D" id="3.40.190.170">
    <property type="entry name" value="Bacterial extracellular solute-binding protein, family 7"/>
    <property type="match status" value="1"/>
</dbReference>
<dbReference type="AlphaFoldDB" id="A0A455WD33"/>
<proteinExistence type="predicted"/>
<feature type="chain" id="PRO_5019716612" description="TRAP-type C4-dicarboxylate transport system, substrate-binding protein" evidence="2">
    <location>
        <begin position="26"/>
        <end position="344"/>
    </location>
</feature>
<evidence type="ECO:0008006" key="4">
    <source>
        <dbReference type="Google" id="ProtNLM"/>
    </source>
</evidence>
<dbReference type="InterPro" id="IPR018389">
    <property type="entry name" value="DctP_fam"/>
</dbReference>
<name>A0A455WD33_MARNT</name>
<dbReference type="EMBL" id="AP019537">
    <property type="protein sequence ID" value="BBJ04183.1"/>
    <property type="molecule type" value="Genomic_DNA"/>
</dbReference>
<dbReference type="Pfam" id="PF03480">
    <property type="entry name" value="DctP"/>
    <property type="match status" value="1"/>
</dbReference>
<dbReference type="PANTHER" id="PTHR33376:SF4">
    <property type="entry name" value="SIALIC ACID-BINDING PERIPLASMIC PROTEIN SIAP"/>
    <property type="match status" value="1"/>
</dbReference>
<dbReference type="GO" id="GO:0055085">
    <property type="term" value="P:transmembrane transport"/>
    <property type="evidence" value="ECO:0007669"/>
    <property type="project" value="InterPro"/>
</dbReference>
<dbReference type="PANTHER" id="PTHR33376">
    <property type="match status" value="1"/>
</dbReference>
<evidence type="ECO:0000256" key="1">
    <source>
        <dbReference type="ARBA" id="ARBA00022729"/>
    </source>
</evidence>
<evidence type="ECO:0000313" key="3">
    <source>
        <dbReference type="EMBL" id="BBJ04183.1"/>
    </source>
</evidence>
<gene>
    <name evidence="3" type="ORF">YBY_20320</name>
</gene>
<dbReference type="NCBIfam" id="NF037995">
    <property type="entry name" value="TRAP_S1"/>
    <property type="match status" value="1"/>
</dbReference>
<feature type="signal peptide" evidence="2">
    <location>
        <begin position="1"/>
        <end position="25"/>
    </location>
</feature>